<feature type="region of interest" description="Disordered" evidence="1">
    <location>
        <begin position="28"/>
        <end position="49"/>
    </location>
</feature>
<evidence type="ECO:0000256" key="1">
    <source>
        <dbReference type="SAM" id="MobiDB-lite"/>
    </source>
</evidence>
<accession>A0AAP9YFZ8</accession>
<evidence type="ECO:0000313" key="2">
    <source>
        <dbReference type="EMBL" id="QQE90620.1"/>
    </source>
</evidence>
<proteinExistence type="predicted"/>
<dbReference type="RefSeq" id="WP_165493858.1">
    <property type="nucleotide sequence ID" value="NZ_CP011835.1"/>
</dbReference>
<dbReference type="AlphaFoldDB" id="A0AAP9YFZ8"/>
<gene>
    <name evidence="2" type="ORF">GKQ51_10315</name>
</gene>
<sequence length="49" mass="5751">MQRNTPSQEAERDWPRDFDVRAEYAEQQELLAAEREPLPTPAQDTRNHG</sequence>
<reference evidence="2 3" key="1">
    <citation type="submission" date="2020-12" db="EMBL/GenBank/DDBJ databases">
        <title>Genomic Analysis and Response surface optimization of nitrogen-fixing conditions for A. chroococcum strain HR1, Isolation from rhizosphere soil.</title>
        <authorList>
            <person name="Li J."/>
            <person name="Yang H."/>
            <person name="Liu H."/>
            <person name="Wang C."/>
            <person name="Tian Y."/>
            <person name="Lu X.Y."/>
        </authorList>
    </citation>
    <scope>NUCLEOTIDE SEQUENCE [LARGE SCALE GENOMIC DNA]</scope>
    <source>
        <strain evidence="2 3">HR1</strain>
    </source>
</reference>
<dbReference type="Proteomes" id="UP000596192">
    <property type="component" value="Chromosome"/>
</dbReference>
<dbReference type="EMBL" id="CP066310">
    <property type="protein sequence ID" value="QQE90620.1"/>
    <property type="molecule type" value="Genomic_DNA"/>
</dbReference>
<protein>
    <submittedName>
        <fullName evidence="2">Uncharacterized protein</fullName>
    </submittedName>
</protein>
<evidence type="ECO:0000313" key="3">
    <source>
        <dbReference type="Proteomes" id="UP000596192"/>
    </source>
</evidence>
<name>A0AAP9YFZ8_9GAMM</name>
<dbReference type="GeneID" id="61933732"/>
<organism evidence="2 3">
    <name type="scientific">Azotobacter chroococcum</name>
    <dbReference type="NCBI Taxonomy" id="353"/>
    <lineage>
        <taxon>Bacteria</taxon>
        <taxon>Pseudomonadati</taxon>
        <taxon>Pseudomonadota</taxon>
        <taxon>Gammaproteobacteria</taxon>
        <taxon>Pseudomonadales</taxon>
        <taxon>Pseudomonadaceae</taxon>
        <taxon>Azotobacter</taxon>
    </lineage>
</organism>